<dbReference type="InterPro" id="IPR025110">
    <property type="entry name" value="AMP-bd_C"/>
</dbReference>
<organism evidence="3 4">
    <name type="scientific">Rhizodiscina lignyota</name>
    <dbReference type="NCBI Taxonomy" id="1504668"/>
    <lineage>
        <taxon>Eukaryota</taxon>
        <taxon>Fungi</taxon>
        <taxon>Dikarya</taxon>
        <taxon>Ascomycota</taxon>
        <taxon>Pezizomycotina</taxon>
        <taxon>Dothideomycetes</taxon>
        <taxon>Pleosporomycetidae</taxon>
        <taxon>Aulographales</taxon>
        <taxon>Rhizodiscinaceae</taxon>
        <taxon>Rhizodiscina</taxon>
    </lineage>
</organism>
<sequence>MIFKSRSPDINPTPCNILDFLFPEGAPVSEQPLWIDAYNESTSVSPKQLLVWVRRFGLGLSRLGVGVGDSILIYSPNHVFIPAAYLSSVCLGAAFSGASPAFTVPELVHQMKVLGPKIFYLHPSLIQKGLAAAEQCGFPKEKIFLASDVFVPPQNGLRDWRALMATEEESKNWRWKPFTPEESRNVIATVNFSSGTTGLPKGVAVSHSNLIHNVTMVIETYNYGTPPERWLGFLPLYHAYGQAYAVLVATKASVPIYIMPSFNFVDYLKFIQKYKITRLQTVPPILIMLDKRPETKHYDLSSVREILCGAAPLSKELQHAIERKLNVRVTQGWGLSETTFAATGVPTGMQPLTGSSGLLLPSTELRLIDDDGKEVGVGERGEAYVRGPQIAKGYWRNEKATAETFEDGWLKSGDVAVVNEDGYMWIVDRKKELIKVNALQVSPAELEAVLIENPDIDDAAVVGIELSQGERPRAYVKLAEGARARLNEAQIQEWIKPRVAKHKWLEGGVMIVPEIPKLMSGKIQRKVMREWAKKDAERLGAATKAKL</sequence>
<dbReference type="EMBL" id="ML978124">
    <property type="protein sequence ID" value="KAF2100697.1"/>
    <property type="molecule type" value="Genomic_DNA"/>
</dbReference>
<dbReference type="PANTHER" id="PTHR24096:SF194">
    <property type="entry name" value="AMP-DEPENDENT SYNTHETASE_LIGASE DOMAIN-CONTAINING PROTEIN"/>
    <property type="match status" value="1"/>
</dbReference>
<accession>A0A9P4ILM8</accession>
<dbReference type="Gene3D" id="3.40.50.12780">
    <property type="entry name" value="N-terminal domain of ligase-like"/>
    <property type="match status" value="1"/>
</dbReference>
<comment type="caution">
    <text evidence="3">The sequence shown here is derived from an EMBL/GenBank/DDBJ whole genome shotgun (WGS) entry which is preliminary data.</text>
</comment>
<dbReference type="PANTHER" id="PTHR24096">
    <property type="entry name" value="LONG-CHAIN-FATTY-ACID--COA LIGASE"/>
    <property type="match status" value="1"/>
</dbReference>
<reference evidence="3" key="1">
    <citation type="journal article" date="2020" name="Stud. Mycol.">
        <title>101 Dothideomycetes genomes: a test case for predicting lifestyles and emergence of pathogens.</title>
        <authorList>
            <person name="Haridas S."/>
            <person name="Albert R."/>
            <person name="Binder M."/>
            <person name="Bloem J."/>
            <person name="Labutti K."/>
            <person name="Salamov A."/>
            <person name="Andreopoulos B."/>
            <person name="Baker S."/>
            <person name="Barry K."/>
            <person name="Bills G."/>
            <person name="Bluhm B."/>
            <person name="Cannon C."/>
            <person name="Castanera R."/>
            <person name="Culley D."/>
            <person name="Daum C."/>
            <person name="Ezra D."/>
            <person name="Gonzalez J."/>
            <person name="Henrissat B."/>
            <person name="Kuo A."/>
            <person name="Liang C."/>
            <person name="Lipzen A."/>
            <person name="Lutzoni F."/>
            <person name="Magnuson J."/>
            <person name="Mondo S."/>
            <person name="Nolan M."/>
            <person name="Ohm R."/>
            <person name="Pangilinan J."/>
            <person name="Park H.-J."/>
            <person name="Ramirez L."/>
            <person name="Alfaro M."/>
            <person name="Sun H."/>
            <person name="Tritt A."/>
            <person name="Yoshinaga Y."/>
            <person name="Zwiers L.-H."/>
            <person name="Turgeon B."/>
            <person name="Goodwin S."/>
            <person name="Spatafora J."/>
            <person name="Crous P."/>
            <person name="Grigoriev I."/>
        </authorList>
    </citation>
    <scope>NUCLEOTIDE SEQUENCE</scope>
    <source>
        <strain evidence="3">CBS 133067</strain>
    </source>
</reference>
<dbReference type="Proteomes" id="UP000799772">
    <property type="component" value="Unassembled WGS sequence"/>
</dbReference>
<name>A0A9P4ILM8_9PEZI</name>
<dbReference type="InterPro" id="IPR045851">
    <property type="entry name" value="AMP-bd_C_sf"/>
</dbReference>
<feature type="domain" description="AMP-binding enzyme C-terminal" evidence="2">
    <location>
        <begin position="445"/>
        <end position="522"/>
    </location>
</feature>
<protein>
    <submittedName>
        <fullName evidence="3">4-coumarate-CoA ligase</fullName>
    </submittedName>
</protein>
<dbReference type="InterPro" id="IPR020845">
    <property type="entry name" value="AMP-binding_CS"/>
</dbReference>
<dbReference type="PROSITE" id="PS00455">
    <property type="entry name" value="AMP_BINDING"/>
    <property type="match status" value="1"/>
</dbReference>
<dbReference type="InterPro" id="IPR042099">
    <property type="entry name" value="ANL_N_sf"/>
</dbReference>
<dbReference type="Gene3D" id="3.30.300.30">
    <property type="match status" value="1"/>
</dbReference>
<evidence type="ECO:0000313" key="3">
    <source>
        <dbReference type="EMBL" id="KAF2100697.1"/>
    </source>
</evidence>
<dbReference type="GO" id="GO:0016405">
    <property type="term" value="F:CoA-ligase activity"/>
    <property type="evidence" value="ECO:0007669"/>
    <property type="project" value="TreeGrafter"/>
</dbReference>
<dbReference type="InterPro" id="IPR000873">
    <property type="entry name" value="AMP-dep_synth/lig_dom"/>
</dbReference>
<keyword evidence="3" id="KW-0436">Ligase</keyword>
<dbReference type="Pfam" id="PF13193">
    <property type="entry name" value="AMP-binding_C"/>
    <property type="match status" value="1"/>
</dbReference>
<evidence type="ECO:0000313" key="4">
    <source>
        <dbReference type="Proteomes" id="UP000799772"/>
    </source>
</evidence>
<evidence type="ECO:0000259" key="2">
    <source>
        <dbReference type="Pfam" id="PF13193"/>
    </source>
</evidence>
<evidence type="ECO:0000259" key="1">
    <source>
        <dbReference type="Pfam" id="PF00501"/>
    </source>
</evidence>
<dbReference type="Pfam" id="PF00501">
    <property type="entry name" value="AMP-binding"/>
    <property type="match status" value="1"/>
</dbReference>
<dbReference type="AlphaFoldDB" id="A0A9P4ILM8"/>
<gene>
    <name evidence="3" type="ORF">NA57DRAFT_74295</name>
</gene>
<feature type="domain" description="AMP-dependent synthetase/ligase" evidence="1">
    <location>
        <begin position="39"/>
        <end position="395"/>
    </location>
</feature>
<keyword evidence="4" id="KW-1185">Reference proteome</keyword>
<dbReference type="SUPFAM" id="SSF56801">
    <property type="entry name" value="Acetyl-CoA synthetase-like"/>
    <property type="match status" value="1"/>
</dbReference>
<dbReference type="CDD" id="cd05911">
    <property type="entry name" value="Firefly_Luc_like"/>
    <property type="match status" value="1"/>
</dbReference>
<proteinExistence type="predicted"/>
<dbReference type="OrthoDB" id="6509636at2759"/>